<proteinExistence type="predicted"/>
<reference evidence="2 3" key="1">
    <citation type="submission" date="2023-09" db="EMBL/GenBank/DDBJ databases">
        <title>Novel taxa isolated from Blanes Bay.</title>
        <authorList>
            <person name="Rey-Velasco X."/>
            <person name="Lucena T."/>
        </authorList>
    </citation>
    <scope>NUCLEOTIDE SEQUENCE [LARGE SCALE GENOMIC DNA]</scope>
    <source>
        <strain evidence="2 3">S334</strain>
    </source>
</reference>
<organism evidence="2 3">
    <name type="scientific">Pricia mediterranea</name>
    <dbReference type="NCBI Taxonomy" id="3076079"/>
    <lineage>
        <taxon>Bacteria</taxon>
        <taxon>Pseudomonadati</taxon>
        <taxon>Bacteroidota</taxon>
        <taxon>Flavobacteriia</taxon>
        <taxon>Flavobacteriales</taxon>
        <taxon>Flavobacteriaceae</taxon>
        <taxon>Pricia</taxon>
    </lineage>
</organism>
<comment type="caution">
    <text evidence="2">The sequence shown here is derived from an EMBL/GenBank/DDBJ whole genome shotgun (WGS) entry which is preliminary data.</text>
</comment>
<feature type="signal peptide" evidence="1">
    <location>
        <begin position="1"/>
        <end position="20"/>
    </location>
</feature>
<keyword evidence="3" id="KW-1185">Reference proteome</keyword>
<dbReference type="EMBL" id="JAVTTP010000001">
    <property type="protein sequence ID" value="MDT7829757.1"/>
    <property type="molecule type" value="Genomic_DNA"/>
</dbReference>
<evidence type="ECO:0008006" key="4">
    <source>
        <dbReference type="Google" id="ProtNLM"/>
    </source>
</evidence>
<dbReference type="Proteomes" id="UP001250656">
    <property type="component" value="Unassembled WGS sequence"/>
</dbReference>
<dbReference type="RefSeq" id="WP_314015912.1">
    <property type="nucleotide sequence ID" value="NZ_JAVTTP010000001.1"/>
</dbReference>
<protein>
    <recommendedName>
        <fullName evidence="4">Periplasmic heavy metal sensor</fullName>
    </recommendedName>
</protein>
<evidence type="ECO:0000256" key="1">
    <source>
        <dbReference type="SAM" id="SignalP"/>
    </source>
</evidence>
<evidence type="ECO:0000313" key="3">
    <source>
        <dbReference type="Proteomes" id="UP001250656"/>
    </source>
</evidence>
<sequence length="147" mass="16724">MTLRIFLTTAFALISFSVAAQTCRLDIGGKDVKSIIEVFQLRETQVVLLDSLRTELSEETGRLEVQIEELLAKHPQSTEEELVQLADKYKVLQQRLLAASYESDKTLLSAFNAKQYQRYLELCRAALRMPIEVTPMVYGDSSDPEQH</sequence>
<feature type="chain" id="PRO_5046039834" description="Periplasmic heavy metal sensor" evidence="1">
    <location>
        <begin position="21"/>
        <end position="147"/>
    </location>
</feature>
<keyword evidence="1" id="KW-0732">Signal</keyword>
<name>A0ABU3L8F1_9FLAO</name>
<accession>A0ABU3L8F1</accession>
<gene>
    <name evidence="2" type="ORF">RQM65_13870</name>
</gene>
<evidence type="ECO:0000313" key="2">
    <source>
        <dbReference type="EMBL" id="MDT7829757.1"/>
    </source>
</evidence>